<organism evidence="1 2">
    <name type="scientific">Nesidiocoris tenuis</name>
    <dbReference type="NCBI Taxonomy" id="355587"/>
    <lineage>
        <taxon>Eukaryota</taxon>
        <taxon>Metazoa</taxon>
        <taxon>Ecdysozoa</taxon>
        <taxon>Arthropoda</taxon>
        <taxon>Hexapoda</taxon>
        <taxon>Insecta</taxon>
        <taxon>Pterygota</taxon>
        <taxon>Neoptera</taxon>
        <taxon>Paraneoptera</taxon>
        <taxon>Hemiptera</taxon>
        <taxon>Heteroptera</taxon>
        <taxon>Panheteroptera</taxon>
        <taxon>Cimicomorpha</taxon>
        <taxon>Miridae</taxon>
        <taxon>Dicyphina</taxon>
        <taxon>Nesidiocoris</taxon>
    </lineage>
</organism>
<name>A0ABN7BFC9_9HEMI</name>
<reference evidence="1 2" key="1">
    <citation type="submission" date="2023-09" db="EMBL/GenBank/DDBJ databases">
        <title>Nesidiocoris tenuis whole genome shotgun sequence.</title>
        <authorList>
            <person name="Shibata T."/>
            <person name="Shimoda M."/>
            <person name="Kobayashi T."/>
            <person name="Uehara T."/>
        </authorList>
    </citation>
    <scope>NUCLEOTIDE SEQUENCE [LARGE SCALE GENOMIC DNA]</scope>
    <source>
        <strain evidence="1 2">Japan</strain>
    </source>
</reference>
<sequence>MPQITAPTFQNQVSLTELPQSTLFRHESKLRPFHDTSVDFHEIRTTGERSEVSGGVEPRGAMSVRFGSLVRTGQGGPYRLVPPLVPPGLVGARLSPPERGTCRASTC</sequence>
<proteinExistence type="predicted"/>
<protein>
    <submittedName>
        <fullName evidence="1">Uncharacterized protein</fullName>
    </submittedName>
</protein>
<accession>A0ABN7BFC9</accession>
<evidence type="ECO:0000313" key="2">
    <source>
        <dbReference type="Proteomes" id="UP001307889"/>
    </source>
</evidence>
<evidence type="ECO:0000313" key="1">
    <source>
        <dbReference type="EMBL" id="BET02984.1"/>
    </source>
</evidence>
<keyword evidence="2" id="KW-1185">Reference proteome</keyword>
<gene>
    <name evidence="1" type="ORF">NTJ_15802</name>
</gene>
<dbReference type="EMBL" id="AP028923">
    <property type="protein sequence ID" value="BET02984.1"/>
    <property type="molecule type" value="Genomic_DNA"/>
</dbReference>
<dbReference type="Proteomes" id="UP001307889">
    <property type="component" value="Chromosome 15"/>
</dbReference>